<accession>A0ABT8FJ69</accession>
<comment type="caution">
    <text evidence="1">The sequence shown here is derived from an EMBL/GenBank/DDBJ whole genome shotgun (WGS) entry which is preliminary data.</text>
</comment>
<dbReference type="RefSeq" id="WP_300953821.1">
    <property type="nucleotide sequence ID" value="NZ_JAUHJQ010000008.1"/>
</dbReference>
<sequence>MSDISLTTTSHQVEKRSWLLSQWGQGPGENPVIVLDKSAFTAGTHYPNGYIPSGEPLGKITATGLYGPYDNAAADGRETLAGFLHSSVKVPASDTDPGGALVVAGFVKESKLPRTVDSAGKADLKLVHFA</sequence>
<name>A0ABT8FJ69_9ACTN</name>
<dbReference type="EMBL" id="JAUHJQ010000008">
    <property type="protein sequence ID" value="MDN4174727.1"/>
    <property type="molecule type" value="Genomic_DNA"/>
</dbReference>
<keyword evidence="2" id="KW-1185">Reference proteome</keyword>
<proteinExistence type="predicted"/>
<dbReference type="Proteomes" id="UP001168620">
    <property type="component" value="Unassembled WGS sequence"/>
</dbReference>
<organism evidence="1 2">
    <name type="scientific">Nocardioides oceani</name>
    <dbReference type="NCBI Taxonomy" id="3058369"/>
    <lineage>
        <taxon>Bacteria</taxon>
        <taxon>Bacillati</taxon>
        <taxon>Actinomycetota</taxon>
        <taxon>Actinomycetes</taxon>
        <taxon>Propionibacteriales</taxon>
        <taxon>Nocardioidaceae</taxon>
        <taxon>Nocardioides</taxon>
    </lineage>
</organism>
<dbReference type="Pfam" id="PF02924">
    <property type="entry name" value="HDPD"/>
    <property type="match status" value="1"/>
</dbReference>
<evidence type="ECO:0000313" key="1">
    <source>
        <dbReference type="EMBL" id="MDN4174727.1"/>
    </source>
</evidence>
<gene>
    <name evidence="1" type="ORF">QWY28_17330</name>
</gene>
<evidence type="ECO:0000313" key="2">
    <source>
        <dbReference type="Proteomes" id="UP001168620"/>
    </source>
</evidence>
<protein>
    <submittedName>
        <fullName evidence="1">Head decoration protein</fullName>
    </submittedName>
</protein>
<dbReference type="InterPro" id="IPR004195">
    <property type="entry name" value="Head_decoration_D"/>
</dbReference>
<reference evidence="1" key="1">
    <citation type="submission" date="2023-06" db="EMBL/GenBank/DDBJ databases">
        <title>Draft genome sequence of Nocardioides sp. SOB77.</title>
        <authorList>
            <person name="Zhang G."/>
        </authorList>
    </citation>
    <scope>NUCLEOTIDE SEQUENCE</scope>
    <source>
        <strain evidence="1">SOB77</strain>
    </source>
</reference>